<protein>
    <recommendedName>
        <fullName evidence="4">NADH dehydrogenase [ubiquinone] 1 beta subcomplex subunit 3</fullName>
    </recommendedName>
    <alternativeName>
        <fullName evidence="13">Complex I-B12</fullName>
    </alternativeName>
    <alternativeName>
        <fullName evidence="14">NADH-ubiquinone oxidoreductase B12 subunit</fullName>
    </alternativeName>
</protein>
<evidence type="ECO:0000256" key="1">
    <source>
        <dbReference type="ARBA" id="ARBA00003195"/>
    </source>
</evidence>
<evidence type="ECO:0000256" key="2">
    <source>
        <dbReference type="ARBA" id="ARBA00004298"/>
    </source>
</evidence>
<evidence type="ECO:0000256" key="9">
    <source>
        <dbReference type="ARBA" id="ARBA00022982"/>
    </source>
</evidence>
<evidence type="ECO:0000256" key="14">
    <source>
        <dbReference type="ARBA" id="ARBA00032688"/>
    </source>
</evidence>
<keyword evidence="10 15" id="KW-1133">Transmembrane helix</keyword>
<evidence type="ECO:0000256" key="15">
    <source>
        <dbReference type="SAM" id="Phobius"/>
    </source>
</evidence>
<dbReference type="PANTHER" id="PTHR15082">
    <property type="entry name" value="NADH-UBIQUINONE OXIDOREDUCTASE B12 SUBUNIT"/>
    <property type="match status" value="1"/>
</dbReference>
<feature type="transmembrane region" description="Helical" evidence="15">
    <location>
        <begin position="69"/>
        <end position="87"/>
    </location>
</feature>
<evidence type="ECO:0000256" key="10">
    <source>
        <dbReference type="ARBA" id="ARBA00022989"/>
    </source>
</evidence>
<dbReference type="Proteomes" id="UP001461498">
    <property type="component" value="Unassembled WGS sequence"/>
</dbReference>
<evidence type="ECO:0000256" key="13">
    <source>
        <dbReference type="ARBA" id="ARBA00030217"/>
    </source>
</evidence>
<comment type="subcellular location">
    <subcellularLocation>
        <location evidence="2">Mitochondrion inner membrane</location>
        <topology evidence="2">Single-pass membrane protein</topology>
        <orientation evidence="2">Matrix side</orientation>
    </subcellularLocation>
</comment>
<evidence type="ECO:0000256" key="12">
    <source>
        <dbReference type="ARBA" id="ARBA00023136"/>
    </source>
</evidence>
<evidence type="ECO:0000256" key="7">
    <source>
        <dbReference type="ARBA" id="ARBA00022692"/>
    </source>
</evidence>
<keyword evidence="9" id="KW-0249">Electron transport</keyword>
<dbReference type="PANTHER" id="PTHR15082:SF2">
    <property type="entry name" value="NADH DEHYDROGENASE [UBIQUINONE] 1 BETA SUBCOMPLEX SUBUNIT 3"/>
    <property type="match status" value="1"/>
</dbReference>
<dbReference type="AlphaFoldDB" id="A0AAW1DRM7"/>
<accession>A0AAW1DRM7</accession>
<comment type="similarity">
    <text evidence="3">Belongs to the complex I NDUFB3 subunit family.</text>
</comment>
<keyword evidence="12 15" id="KW-0472">Membrane</keyword>
<evidence type="ECO:0000313" key="16">
    <source>
        <dbReference type="EMBL" id="KAK9511284.1"/>
    </source>
</evidence>
<evidence type="ECO:0000256" key="11">
    <source>
        <dbReference type="ARBA" id="ARBA00023128"/>
    </source>
</evidence>
<organism evidence="16 17">
    <name type="scientific">Rhynocoris fuscipes</name>
    <dbReference type="NCBI Taxonomy" id="488301"/>
    <lineage>
        <taxon>Eukaryota</taxon>
        <taxon>Metazoa</taxon>
        <taxon>Ecdysozoa</taxon>
        <taxon>Arthropoda</taxon>
        <taxon>Hexapoda</taxon>
        <taxon>Insecta</taxon>
        <taxon>Pterygota</taxon>
        <taxon>Neoptera</taxon>
        <taxon>Paraneoptera</taxon>
        <taxon>Hemiptera</taxon>
        <taxon>Heteroptera</taxon>
        <taxon>Panheteroptera</taxon>
        <taxon>Cimicomorpha</taxon>
        <taxon>Reduviidae</taxon>
        <taxon>Harpactorinae</taxon>
        <taxon>Harpactorini</taxon>
        <taxon>Rhynocoris</taxon>
    </lineage>
</organism>
<dbReference type="GO" id="GO:0005743">
    <property type="term" value="C:mitochondrial inner membrane"/>
    <property type="evidence" value="ECO:0007669"/>
    <property type="project" value="UniProtKB-SubCell"/>
</dbReference>
<evidence type="ECO:0000256" key="6">
    <source>
        <dbReference type="ARBA" id="ARBA00022660"/>
    </source>
</evidence>
<keyword evidence="6" id="KW-0679">Respiratory chain</keyword>
<keyword evidence="17" id="KW-1185">Reference proteome</keyword>
<dbReference type="GO" id="GO:0022900">
    <property type="term" value="P:electron transport chain"/>
    <property type="evidence" value="ECO:0007669"/>
    <property type="project" value="InterPro"/>
</dbReference>
<comment type="function">
    <text evidence="1">Accessory subunit of the mitochondrial membrane respiratory chain NADH dehydrogenase (Complex I), that is believed not to be involved in catalysis. Complex I functions in the transfer of electrons from NADH to the respiratory chain. The immediate electron acceptor for the enzyme is believed to be ubiquinone.</text>
</comment>
<evidence type="ECO:0000256" key="4">
    <source>
        <dbReference type="ARBA" id="ARBA00018680"/>
    </source>
</evidence>
<name>A0AAW1DRM7_9HEMI</name>
<gene>
    <name evidence="16" type="ORF">O3M35_005865</name>
</gene>
<evidence type="ECO:0000256" key="3">
    <source>
        <dbReference type="ARBA" id="ARBA00005667"/>
    </source>
</evidence>
<dbReference type="EMBL" id="JAPXFL010000002">
    <property type="protein sequence ID" value="KAK9511284.1"/>
    <property type="molecule type" value="Genomic_DNA"/>
</dbReference>
<evidence type="ECO:0000256" key="5">
    <source>
        <dbReference type="ARBA" id="ARBA00022448"/>
    </source>
</evidence>
<reference evidence="16 17" key="1">
    <citation type="submission" date="2022-12" db="EMBL/GenBank/DDBJ databases">
        <title>Chromosome-level genome assembly of true bugs.</title>
        <authorList>
            <person name="Ma L."/>
            <person name="Li H."/>
        </authorList>
    </citation>
    <scope>NUCLEOTIDE SEQUENCE [LARGE SCALE GENOMIC DNA]</scope>
    <source>
        <strain evidence="16">Lab_2022b</strain>
    </source>
</reference>
<dbReference type="Pfam" id="PF08122">
    <property type="entry name" value="NDUF_B12"/>
    <property type="match status" value="1"/>
</dbReference>
<proteinExistence type="inferred from homology"/>
<keyword evidence="7 15" id="KW-0812">Transmembrane</keyword>
<comment type="caution">
    <text evidence="16">The sequence shown here is derived from an EMBL/GenBank/DDBJ whole genome shotgun (WGS) entry which is preliminary data.</text>
</comment>
<evidence type="ECO:0000256" key="8">
    <source>
        <dbReference type="ARBA" id="ARBA00022792"/>
    </source>
</evidence>
<keyword evidence="5" id="KW-0813">Transport</keyword>
<dbReference type="GO" id="GO:0032981">
    <property type="term" value="P:mitochondrial respiratory chain complex I assembly"/>
    <property type="evidence" value="ECO:0007669"/>
    <property type="project" value="TreeGrafter"/>
</dbReference>
<keyword evidence="11" id="KW-0496">Mitochondrion</keyword>
<keyword evidence="8" id="KW-0999">Mitochondrion inner membrane</keyword>
<sequence>MGGDHHHNGLGERMKIPDYRIYKVEDVPELVKLRDVMSQKGLRDPWLRNEVWRFNEKEWGTHSQRLKTFFFRGIGWGFAAFVVTIAVETAMKKMSSKPDDHHHH</sequence>
<dbReference type="InterPro" id="IPR012576">
    <property type="entry name" value="NDUFB3"/>
</dbReference>
<evidence type="ECO:0000313" key="17">
    <source>
        <dbReference type="Proteomes" id="UP001461498"/>
    </source>
</evidence>